<comment type="caution">
    <text evidence="1">The sequence shown here is derived from an EMBL/GenBank/DDBJ whole genome shotgun (WGS) entry which is preliminary data.</text>
</comment>
<proteinExistence type="predicted"/>
<keyword evidence="2" id="KW-1185">Reference proteome</keyword>
<organism evidence="1 2">
    <name type="scientific">Dactylonectria macrodidyma</name>
    <dbReference type="NCBI Taxonomy" id="307937"/>
    <lineage>
        <taxon>Eukaryota</taxon>
        <taxon>Fungi</taxon>
        <taxon>Dikarya</taxon>
        <taxon>Ascomycota</taxon>
        <taxon>Pezizomycotina</taxon>
        <taxon>Sordariomycetes</taxon>
        <taxon>Hypocreomycetidae</taxon>
        <taxon>Hypocreales</taxon>
        <taxon>Nectriaceae</taxon>
        <taxon>Dactylonectria</taxon>
    </lineage>
</organism>
<evidence type="ECO:0000313" key="2">
    <source>
        <dbReference type="Proteomes" id="UP000738349"/>
    </source>
</evidence>
<dbReference type="EMBL" id="JAGMUV010000013">
    <property type="protein sequence ID" value="KAH7136294.1"/>
    <property type="molecule type" value="Genomic_DNA"/>
</dbReference>
<accession>A0A9P9IZQ6</accession>
<protein>
    <submittedName>
        <fullName evidence="1">Uncharacterized protein</fullName>
    </submittedName>
</protein>
<dbReference type="AlphaFoldDB" id="A0A9P9IZQ6"/>
<sequence length="162" mass="18094">MRSVTVHGTKDFIISVAQQISWLAAVCQEKRDQLAFAYVGFCEADHAYAFAQDNGSYWNNLVGPAVLATGFPIPDRKHNERGLEISIPVMAALADTPQAAYVDKAFPTRLKEAVKEDEFWGQRSFLGWCPKVLELLATEEYDYTAVQYPKQKDVPDTLSSTS</sequence>
<gene>
    <name evidence="1" type="ORF">EDB81DRAFT_949068</name>
</gene>
<name>A0A9P9IZQ6_9HYPO</name>
<dbReference type="OrthoDB" id="1577640at2759"/>
<evidence type="ECO:0000313" key="1">
    <source>
        <dbReference type="EMBL" id="KAH7136294.1"/>
    </source>
</evidence>
<reference evidence="1" key="1">
    <citation type="journal article" date="2021" name="Nat. Commun.">
        <title>Genetic determinants of endophytism in the Arabidopsis root mycobiome.</title>
        <authorList>
            <person name="Mesny F."/>
            <person name="Miyauchi S."/>
            <person name="Thiergart T."/>
            <person name="Pickel B."/>
            <person name="Atanasova L."/>
            <person name="Karlsson M."/>
            <person name="Huettel B."/>
            <person name="Barry K.W."/>
            <person name="Haridas S."/>
            <person name="Chen C."/>
            <person name="Bauer D."/>
            <person name="Andreopoulos W."/>
            <person name="Pangilinan J."/>
            <person name="LaButti K."/>
            <person name="Riley R."/>
            <person name="Lipzen A."/>
            <person name="Clum A."/>
            <person name="Drula E."/>
            <person name="Henrissat B."/>
            <person name="Kohler A."/>
            <person name="Grigoriev I.V."/>
            <person name="Martin F.M."/>
            <person name="Hacquard S."/>
        </authorList>
    </citation>
    <scope>NUCLEOTIDE SEQUENCE</scope>
    <source>
        <strain evidence="1">MPI-CAGE-AT-0147</strain>
    </source>
</reference>
<dbReference type="Proteomes" id="UP000738349">
    <property type="component" value="Unassembled WGS sequence"/>
</dbReference>